<dbReference type="Proteomes" id="UP000245657">
    <property type="component" value="Unassembled WGS sequence"/>
</dbReference>
<dbReference type="Pfam" id="PF01136">
    <property type="entry name" value="Peptidase_U32"/>
    <property type="match status" value="2"/>
</dbReference>
<protein>
    <submittedName>
        <fullName evidence="2">Peptidase U32</fullName>
    </submittedName>
</protein>
<dbReference type="RefSeq" id="WP_109967178.1">
    <property type="nucleotide sequence ID" value="NZ_CP176093.1"/>
</dbReference>
<dbReference type="AlphaFoldDB" id="A0A2V2NBQ1"/>
<name>A0A2V2NBQ1_9EURY</name>
<gene>
    <name evidence="2" type="ORF">DK846_01660</name>
</gene>
<dbReference type="PANTHER" id="PTHR30217:SF10">
    <property type="entry name" value="23S RRNA 5-HYDROXYCYTIDINE C2501 SYNTHASE"/>
    <property type="match status" value="1"/>
</dbReference>
<evidence type="ECO:0000259" key="1">
    <source>
        <dbReference type="Pfam" id="PF12392"/>
    </source>
</evidence>
<accession>A0A2V2NBQ1</accession>
<sequence>MIELLAPAGTPEACRVAIAAGADAVYLGGNRFGARHFAGNFDDQALEEIVASAHLRGVKVYVTVNTLVHDTELVQVVRYLEFLCMIGVDAILIQDLGVLSLASSLFSGKPGTPALHASTQMAVHNREGALYAVEKGCTRIVLARELAAREVRDIAESLKESGAEVEIFGHGALCYAYSGQCLLSAVIGGRSGNRGMCAQPCRKPYELIKGVRDRYGRLTKPYPVDHPGQFLLSTRDLSVYPVLSSVASLPISALKIEGRMRTPSYVATVVSIYRRALDAVMAGTFSPSSEEETELALAYSRGFTTGYLNGESCQTVMGRGLPGRRGLLVGTVTGITREGWMNIKPAHDLVPERGDGLVCISNTREQGFVLRRDSVIQKGEVLLDSNISCHRGDQVYLTSRGRNIRLLEQLTSDPDTRYYGSIGLSLELNISPDGAVDITGTIRTRTKGTIPFSFRSGSQFSPARSRPLTADLINDAIRKTGGTLFTIDHLVTSCPDGLFAPISVLNGIRREILEFAQSCIIKSYLPEPELMQEIKDSAESCIEQLNYDQGTRKSNTRFSDLILMILVSDPASALSGVEAGASRAYIEWYPTSLSSHPSDQLDEILALFVADPSRADVIGIKLPKILLRSEMDRLIQALPVILKAGVRYLMVDGIGVAQAVLKIVPNMQVCGYSGLNITNHCSLEVHSQLEFCTLSCELSGDEIRVLLEKRTDPSRPVAIIVQGLLETIITEDRLCVSHHIPESNAVFAIRDQKDQVFLIVLDPANRTHIFNSAETSLIDHVKTLKEAGGIIGIIDARWRGSDYAGEMAAIWSDAINMPNVKQGELDSVKDAIRNYAWGVLTSATWKRGICRSDS</sequence>
<evidence type="ECO:0000313" key="2">
    <source>
        <dbReference type="EMBL" id="PWR73898.1"/>
    </source>
</evidence>
<reference evidence="2 3" key="1">
    <citation type="submission" date="2018-05" db="EMBL/GenBank/DDBJ databases">
        <title>Draft genome of Methanospirillum lacunae Ki8-1.</title>
        <authorList>
            <person name="Dueholm M.S."/>
            <person name="Nielsen P.H."/>
            <person name="Bakmann L.F."/>
            <person name="Otzen D.E."/>
        </authorList>
    </citation>
    <scope>NUCLEOTIDE SEQUENCE [LARGE SCALE GENOMIC DNA]</scope>
    <source>
        <strain evidence="2 3">Ki8-1</strain>
    </source>
</reference>
<organism evidence="2 3">
    <name type="scientific">Methanospirillum lacunae</name>
    <dbReference type="NCBI Taxonomy" id="668570"/>
    <lineage>
        <taxon>Archaea</taxon>
        <taxon>Methanobacteriati</taxon>
        <taxon>Methanobacteriota</taxon>
        <taxon>Stenosarchaea group</taxon>
        <taxon>Methanomicrobia</taxon>
        <taxon>Methanomicrobiales</taxon>
        <taxon>Methanospirillaceae</taxon>
        <taxon>Methanospirillum</taxon>
    </lineage>
</organism>
<comment type="caution">
    <text evidence="2">The sequence shown here is derived from an EMBL/GenBank/DDBJ whole genome shotgun (WGS) entry which is preliminary data.</text>
</comment>
<dbReference type="OrthoDB" id="51464at2157"/>
<dbReference type="InterPro" id="IPR051454">
    <property type="entry name" value="RNA/ubiquinone_mod_enzymes"/>
</dbReference>
<feature type="domain" description="Peptidase U32 collagenase" evidence="1">
    <location>
        <begin position="432"/>
        <end position="514"/>
    </location>
</feature>
<proteinExistence type="predicted"/>
<dbReference type="GeneID" id="97549235"/>
<dbReference type="Pfam" id="PF12392">
    <property type="entry name" value="DUF3656"/>
    <property type="match status" value="1"/>
</dbReference>
<keyword evidence="3" id="KW-1185">Reference proteome</keyword>
<dbReference type="EMBL" id="QGMY01000002">
    <property type="protein sequence ID" value="PWR73898.1"/>
    <property type="molecule type" value="Genomic_DNA"/>
</dbReference>
<dbReference type="PROSITE" id="PS01276">
    <property type="entry name" value="PEPTIDASE_U32"/>
    <property type="match status" value="1"/>
</dbReference>
<dbReference type="InterPro" id="IPR020988">
    <property type="entry name" value="Pept_U32_collagenase"/>
</dbReference>
<dbReference type="PANTHER" id="PTHR30217">
    <property type="entry name" value="PEPTIDASE U32 FAMILY"/>
    <property type="match status" value="1"/>
</dbReference>
<dbReference type="InterPro" id="IPR001539">
    <property type="entry name" value="Peptidase_U32"/>
</dbReference>
<evidence type="ECO:0000313" key="3">
    <source>
        <dbReference type="Proteomes" id="UP000245657"/>
    </source>
</evidence>